<dbReference type="Gene3D" id="3.40.50.1000">
    <property type="entry name" value="HAD superfamily/HAD-like"/>
    <property type="match status" value="1"/>
</dbReference>
<organism evidence="1 2">
    <name type="scientific">Candidatus Collierbacteria bacterium RIFCSPHIGHO2_01_FULL_50_25</name>
    <dbReference type="NCBI Taxonomy" id="1817722"/>
    <lineage>
        <taxon>Bacteria</taxon>
        <taxon>Candidatus Collieribacteriota</taxon>
    </lineage>
</organism>
<evidence type="ECO:0008006" key="3">
    <source>
        <dbReference type="Google" id="ProtNLM"/>
    </source>
</evidence>
<proteinExistence type="predicted"/>
<dbReference type="InterPro" id="IPR036412">
    <property type="entry name" value="HAD-like_sf"/>
</dbReference>
<protein>
    <recommendedName>
        <fullName evidence="3">HAD family hydrolase</fullName>
    </recommendedName>
</protein>
<dbReference type="Pfam" id="PF00702">
    <property type="entry name" value="Hydrolase"/>
    <property type="match status" value="1"/>
</dbReference>
<dbReference type="AlphaFoldDB" id="A0A1F5EXC3"/>
<dbReference type="SUPFAM" id="SSF56784">
    <property type="entry name" value="HAD-like"/>
    <property type="match status" value="1"/>
</dbReference>
<gene>
    <name evidence="1" type="ORF">A2703_01970</name>
</gene>
<comment type="caution">
    <text evidence="1">The sequence shown here is derived from an EMBL/GenBank/DDBJ whole genome shotgun (WGS) entry which is preliminary data.</text>
</comment>
<dbReference type="Gene3D" id="1.10.150.520">
    <property type="match status" value="1"/>
</dbReference>
<name>A0A1F5EXC3_9BACT</name>
<accession>A0A1F5EXC3</accession>
<sequence length="251" mass="27851">MPWEREPLVGQLERKFDSLGISGLLFDLDDTLLETTAYMKERKLALAIWAVGKLGLPLDLVMDELDEAAHEAYDVLHVSAERWVLAVQLTAIKLTGDSYALNEGIGLIQELFFDSPEIISGIHPVMNLFEQTGIKMAVVTHAPSTLPWSDWTWIKLQKTGLDRYFSQVWIADESKPKGIEDWRGAADLLQVPCENILGFGDNVNADGLPMLSLSMRVIMVEPKWRKSNGDLPAGIPVLASLVDAPETILAL</sequence>
<dbReference type="Proteomes" id="UP000177979">
    <property type="component" value="Unassembled WGS sequence"/>
</dbReference>
<evidence type="ECO:0000313" key="1">
    <source>
        <dbReference type="EMBL" id="OGD72041.1"/>
    </source>
</evidence>
<dbReference type="EMBL" id="MFAG01000015">
    <property type="protein sequence ID" value="OGD72041.1"/>
    <property type="molecule type" value="Genomic_DNA"/>
</dbReference>
<reference evidence="1 2" key="1">
    <citation type="journal article" date="2016" name="Nat. Commun.">
        <title>Thousands of microbial genomes shed light on interconnected biogeochemical processes in an aquifer system.</title>
        <authorList>
            <person name="Anantharaman K."/>
            <person name="Brown C.T."/>
            <person name="Hug L.A."/>
            <person name="Sharon I."/>
            <person name="Castelle C.J."/>
            <person name="Probst A.J."/>
            <person name="Thomas B.C."/>
            <person name="Singh A."/>
            <person name="Wilkins M.J."/>
            <person name="Karaoz U."/>
            <person name="Brodie E.L."/>
            <person name="Williams K.H."/>
            <person name="Hubbard S.S."/>
            <person name="Banfield J.F."/>
        </authorList>
    </citation>
    <scope>NUCLEOTIDE SEQUENCE [LARGE SCALE GENOMIC DNA]</scope>
</reference>
<dbReference type="InterPro" id="IPR023214">
    <property type="entry name" value="HAD_sf"/>
</dbReference>
<evidence type="ECO:0000313" key="2">
    <source>
        <dbReference type="Proteomes" id="UP000177979"/>
    </source>
</evidence>